<evidence type="ECO:0000256" key="10">
    <source>
        <dbReference type="SAM" id="Phobius"/>
    </source>
</evidence>
<dbReference type="PANTHER" id="PTHR36788">
    <property type="entry name" value="DEFENSIN-LIKE PROTEIN 183"/>
    <property type="match status" value="1"/>
</dbReference>
<name>A0A835J712_9ROSI</name>
<proteinExistence type="inferred from homology"/>
<keyword evidence="10" id="KW-1133">Transmembrane helix</keyword>
<keyword evidence="12" id="KW-1185">Reference proteome</keyword>
<comment type="subcellular location">
    <subcellularLocation>
        <location evidence="1 9">Secreted</location>
    </subcellularLocation>
</comment>
<evidence type="ECO:0000256" key="9">
    <source>
        <dbReference type="RuleBase" id="RU367109"/>
    </source>
</evidence>
<protein>
    <recommendedName>
        <fullName evidence="9">Defensin-like protein</fullName>
    </recommendedName>
</protein>
<evidence type="ECO:0000256" key="7">
    <source>
        <dbReference type="ARBA" id="ARBA00022821"/>
    </source>
</evidence>
<dbReference type="GO" id="GO:0050832">
    <property type="term" value="P:defense response to fungus"/>
    <property type="evidence" value="ECO:0007669"/>
    <property type="project" value="UniProtKB-UniRule"/>
</dbReference>
<evidence type="ECO:0000256" key="5">
    <source>
        <dbReference type="ARBA" id="ARBA00022577"/>
    </source>
</evidence>
<keyword evidence="7 9" id="KW-0611">Plant defense</keyword>
<evidence type="ECO:0000256" key="1">
    <source>
        <dbReference type="ARBA" id="ARBA00004613"/>
    </source>
</evidence>
<evidence type="ECO:0000256" key="3">
    <source>
        <dbReference type="ARBA" id="ARBA00022525"/>
    </source>
</evidence>
<dbReference type="OrthoDB" id="847470at2759"/>
<keyword evidence="4 9" id="KW-0929">Antimicrobial</keyword>
<evidence type="ECO:0000256" key="6">
    <source>
        <dbReference type="ARBA" id="ARBA00022729"/>
    </source>
</evidence>
<evidence type="ECO:0000256" key="8">
    <source>
        <dbReference type="ARBA" id="ARBA00023157"/>
    </source>
</evidence>
<organism evidence="11 12">
    <name type="scientific">Salix dunnii</name>
    <dbReference type="NCBI Taxonomy" id="1413687"/>
    <lineage>
        <taxon>Eukaryota</taxon>
        <taxon>Viridiplantae</taxon>
        <taxon>Streptophyta</taxon>
        <taxon>Embryophyta</taxon>
        <taxon>Tracheophyta</taxon>
        <taxon>Spermatophyta</taxon>
        <taxon>Magnoliopsida</taxon>
        <taxon>eudicotyledons</taxon>
        <taxon>Gunneridae</taxon>
        <taxon>Pentapetalae</taxon>
        <taxon>rosids</taxon>
        <taxon>fabids</taxon>
        <taxon>Malpighiales</taxon>
        <taxon>Salicaceae</taxon>
        <taxon>Saliceae</taxon>
        <taxon>Salix</taxon>
    </lineage>
</organism>
<sequence>MSIVIHLQESFEDLKKIFVAISHRVRDMPRFFHYALFIFAAVAVMELSVEAAVCSREIGACAASCNDICRSKYPEGGKGACQDDNCVCFFECGTEKRCNVGLGRCSSQCDDSCCAAKCAPKGPLSQGYCDGSLGPQNVLCQCSYDCS</sequence>
<keyword evidence="6" id="KW-0732">Signal</keyword>
<keyword evidence="10" id="KW-0472">Membrane</keyword>
<dbReference type="PANTHER" id="PTHR36788:SF2">
    <property type="entry name" value="DEFENSIN-LIKE PROTEIN 183"/>
    <property type="match status" value="1"/>
</dbReference>
<evidence type="ECO:0000313" key="12">
    <source>
        <dbReference type="Proteomes" id="UP000657918"/>
    </source>
</evidence>
<dbReference type="InterPro" id="IPR039641">
    <property type="entry name" value="LCR"/>
</dbReference>
<dbReference type="GO" id="GO:0005576">
    <property type="term" value="C:extracellular region"/>
    <property type="evidence" value="ECO:0007669"/>
    <property type="project" value="UniProtKB-SubCell"/>
</dbReference>
<gene>
    <name evidence="11" type="ORF">SADUNF_Sadunf18G0104900</name>
</gene>
<keyword evidence="10" id="KW-0812">Transmembrane</keyword>
<keyword evidence="8" id="KW-1015">Disulfide bond</keyword>
<reference evidence="11 12" key="1">
    <citation type="submission" date="2020-10" db="EMBL/GenBank/DDBJ databases">
        <title>Plant Genome Project.</title>
        <authorList>
            <person name="Zhang R.-G."/>
        </authorList>
    </citation>
    <scope>NUCLEOTIDE SEQUENCE [LARGE SCALE GENOMIC DNA]</scope>
    <source>
        <strain evidence="11">FAFU-HL-1</strain>
        <tissue evidence="11">Leaf</tissue>
    </source>
</reference>
<dbReference type="EMBL" id="JADGMS010000018">
    <property type="protein sequence ID" value="KAF9662924.1"/>
    <property type="molecule type" value="Genomic_DNA"/>
</dbReference>
<dbReference type="Proteomes" id="UP000657918">
    <property type="component" value="Unassembled WGS sequence"/>
</dbReference>
<evidence type="ECO:0000313" key="11">
    <source>
        <dbReference type="EMBL" id="KAF9662924.1"/>
    </source>
</evidence>
<feature type="transmembrane region" description="Helical" evidence="10">
    <location>
        <begin position="31"/>
        <end position="49"/>
    </location>
</feature>
<comment type="similarity">
    <text evidence="2 9">Belongs to the DEFL family.</text>
</comment>
<evidence type="ECO:0000256" key="4">
    <source>
        <dbReference type="ARBA" id="ARBA00022529"/>
    </source>
</evidence>
<evidence type="ECO:0000256" key="2">
    <source>
        <dbReference type="ARBA" id="ARBA00006722"/>
    </source>
</evidence>
<comment type="caution">
    <text evidence="11">The sequence shown here is derived from an EMBL/GenBank/DDBJ whole genome shotgun (WGS) entry which is preliminary data.</text>
</comment>
<dbReference type="AlphaFoldDB" id="A0A835J712"/>
<dbReference type="GO" id="GO:0031640">
    <property type="term" value="P:killing of cells of another organism"/>
    <property type="evidence" value="ECO:0007669"/>
    <property type="project" value="UniProtKB-UniRule"/>
</dbReference>
<keyword evidence="5 9" id="KW-0295">Fungicide</keyword>
<accession>A0A835J712</accession>
<keyword evidence="3 9" id="KW-0964">Secreted</keyword>